<keyword evidence="6" id="KW-1185">Reference proteome</keyword>
<dbReference type="GO" id="GO:0046951">
    <property type="term" value="P:ketone body biosynthetic process"/>
    <property type="evidence" value="ECO:0007669"/>
    <property type="project" value="TreeGrafter"/>
</dbReference>
<evidence type="ECO:0000313" key="5">
    <source>
        <dbReference type="EMBL" id="AZQ61459.1"/>
    </source>
</evidence>
<protein>
    <submittedName>
        <fullName evidence="5">Hydroxymethylglutaryl-CoA lyase</fullName>
    </submittedName>
</protein>
<dbReference type="GO" id="GO:0046872">
    <property type="term" value="F:metal ion binding"/>
    <property type="evidence" value="ECO:0007669"/>
    <property type="project" value="UniProtKB-KW"/>
</dbReference>
<dbReference type="RefSeq" id="WP_126611962.1">
    <property type="nucleotide sequence ID" value="NZ_CP034562.1"/>
</dbReference>
<proteinExistence type="inferred from homology"/>
<dbReference type="SUPFAM" id="SSF51569">
    <property type="entry name" value="Aldolase"/>
    <property type="match status" value="1"/>
</dbReference>
<dbReference type="PROSITE" id="PS50991">
    <property type="entry name" value="PYR_CT"/>
    <property type="match status" value="1"/>
</dbReference>
<dbReference type="InterPro" id="IPR013785">
    <property type="entry name" value="Aldolase_TIM"/>
</dbReference>
<dbReference type="GO" id="GO:0006552">
    <property type="term" value="P:L-leucine catabolic process"/>
    <property type="evidence" value="ECO:0007669"/>
    <property type="project" value="TreeGrafter"/>
</dbReference>
<dbReference type="InterPro" id="IPR043594">
    <property type="entry name" value="HMGL"/>
</dbReference>
<comment type="similarity">
    <text evidence="1">Belongs to the HMG-CoA lyase family.</text>
</comment>
<dbReference type="EMBL" id="CP034562">
    <property type="protein sequence ID" value="AZQ61459.1"/>
    <property type="molecule type" value="Genomic_DNA"/>
</dbReference>
<name>A0A3Q9FM99_9BACT</name>
<sequence>MIKIIECPRDAMQGLSNFIPTQTKIEYLNLLLEVGFDTLDFGSFVSPKAIPQMKDTKEVLAGLNLNKSATKLLAIVVNKRGAEEAAKYDEITYLGFPLSVSETFQQRNTKKSISEAKLMLKDIISICKENNKEPVVYLSMSFGNPYNEDISFDKVLKMALDLKEMGVKIISFADTIGKASVKDIQDLFEKASKILPNTELGVHLHCNPNMAFDLAKASLEAGCLRIDTAIGGLGGCPMAKDDLTGNLATEYLIQALTDLPAFRPSINEDKFQEAVAFQKRYIG</sequence>
<evidence type="ECO:0000259" key="4">
    <source>
        <dbReference type="PROSITE" id="PS50991"/>
    </source>
</evidence>
<evidence type="ECO:0000256" key="2">
    <source>
        <dbReference type="ARBA" id="ARBA00022723"/>
    </source>
</evidence>
<keyword evidence="3 5" id="KW-0456">Lyase</keyword>
<dbReference type="OrthoDB" id="9784013at2"/>
<dbReference type="Proteomes" id="UP000267268">
    <property type="component" value="Chromosome 1"/>
</dbReference>
<reference evidence="5 6" key="1">
    <citation type="submission" date="2018-12" db="EMBL/GenBank/DDBJ databases">
        <title>Flammeovirga pectinis sp. nov., isolated from the gut of the Korean scallop, Patinopecten yessoensis.</title>
        <authorList>
            <person name="Bae J.-W."/>
            <person name="Jeong Y.-S."/>
            <person name="Kang W."/>
        </authorList>
    </citation>
    <scope>NUCLEOTIDE SEQUENCE [LARGE SCALE GENOMIC DNA]</scope>
    <source>
        <strain evidence="5 6">L12M1</strain>
    </source>
</reference>
<evidence type="ECO:0000256" key="3">
    <source>
        <dbReference type="ARBA" id="ARBA00023239"/>
    </source>
</evidence>
<dbReference type="Gene3D" id="3.20.20.70">
    <property type="entry name" value="Aldolase class I"/>
    <property type="match status" value="1"/>
</dbReference>
<dbReference type="PANTHER" id="PTHR42738:SF7">
    <property type="entry name" value="HYDROXYMETHYLGLUTARYL-COA LYASE"/>
    <property type="match status" value="1"/>
</dbReference>
<dbReference type="GO" id="GO:0004419">
    <property type="term" value="F:hydroxymethylglutaryl-CoA lyase activity"/>
    <property type="evidence" value="ECO:0007669"/>
    <property type="project" value="TreeGrafter"/>
</dbReference>
<evidence type="ECO:0000313" key="6">
    <source>
        <dbReference type="Proteomes" id="UP000267268"/>
    </source>
</evidence>
<accession>A0A3Q9FM99</accession>
<dbReference type="AlphaFoldDB" id="A0A3Q9FM99"/>
<dbReference type="Pfam" id="PF00682">
    <property type="entry name" value="HMGL-like"/>
    <property type="match status" value="1"/>
</dbReference>
<dbReference type="CDD" id="cd07938">
    <property type="entry name" value="DRE_TIM_HMGL"/>
    <property type="match status" value="1"/>
</dbReference>
<gene>
    <name evidence="5" type="ORF">EI427_04225</name>
</gene>
<organism evidence="5 6">
    <name type="scientific">Flammeovirga pectinis</name>
    <dbReference type="NCBI Taxonomy" id="2494373"/>
    <lineage>
        <taxon>Bacteria</taxon>
        <taxon>Pseudomonadati</taxon>
        <taxon>Bacteroidota</taxon>
        <taxon>Cytophagia</taxon>
        <taxon>Cytophagales</taxon>
        <taxon>Flammeovirgaceae</taxon>
        <taxon>Flammeovirga</taxon>
    </lineage>
</organism>
<dbReference type="PANTHER" id="PTHR42738">
    <property type="entry name" value="HYDROXYMETHYLGLUTARYL-COA LYASE"/>
    <property type="match status" value="1"/>
</dbReference>
<feature type="domain" description="Pyruvate carboxyltransferase" evidence="4">
    <location>
        <begin position="1"/>
        <end position="272"/>
    </location>
</feature>
<dbReference type="KEGG" id="fll:EI427_04225"/>
<dbReference type="InterPro" id="IPR000891">
    <property type="entry name" value="PYR_CT"/>
</dbReference>
<keyword evidence="2" id="KW-0479">Metal-binding</keyword>
<evidence type="ECO:0000256" key="1">
    <source>
        <dbReference type="ARBA" id="ARBA00009405"/>
    </source>
</evidence>